<protein>
    <submittedName>
        <fullName evidence="1">Uncharacterized protein</fullName>
    </submittedName>
</protein>
<dbReference type="Proteomes" id="UP000403266">
    <property type="component" value="Unassembled WGS sequence"/>
</dbReference>
<accession>A0A5N7MW29</accession>
<comment type="caution">
    <text evidence="1">The sequence shown here is derived from an EMBL/GenBank/DDBJ whole genome shotgun (WGS) entry which is preliminary data.</text>
</comment>
<gene>
    <name evidence="1" type="ORF">FS320_41270</name>
</gene>
<evidence type="ECO:0000313" key="1">
    <source>
        <dbReference type="EMBL" id="MPR31162.1"/>
    </source>
</evidence>
<sequence length="63" mass="6428">MTPSDAELGRIGTNGQKAEVFDTIEAAGQAREAVASAKRRPGVSGSVIIGGEREGSKRAVSLS</sequence>
<keyword evidence="2" id="KW-1185">Reference proteome</keyword>
<dbReference type="RefSeq" id="WP_152718371.1">
    <property type="nucleotide sequence ID" value="NZ_VOSJ01000602.1"/>
</dbReference>
<reference evidence="1 2" key="1">
    <citation type="journal article" date="2019" name="Syst. Appl. Microbiol.">
        <title>Microvirga tunisiensis sp. nov., a root nodule symbiotic bacterium isolated from Lupinus micranthus and L. luteus grown in Northern Tunisia.</title>
        <authorList>
            <person name="Msaddak A."/>
            <person name="Rejili M."/>
            <person name="Duran D."/>
            <person name="Mars M."/>
            <person name="Palacios J.M."/>
            <person name="Ruiz-Argueso T."/>
            <person name="Rey L."/>
            <person name="Imperial J."/>
        </authorList>
    </citation>
    <scope>NUCLEOTIDE SEQUENCE [LARGE SCALE GENOMIC DNA]</scope>
    <source>
        <strain evidence="1 2">Lmie10</strain>
    </source>
</reference>
<organism evidence="1 2">
    <name type="scientific">Microvirga tunisiensis</name>
    <dbReference type="NCBI Taxonomy" id="2108360"/>
    <lineage>
        <taxon>Bacteria</taxon>
        <taxon>Pseudomonadati</taxon>
        <taxon>Pseudomonadota</taxon>
        <taxon>Alphaproteobacteria</taxon>
        <taxon>Hyphomicrobiales</taxon>
        <taxon>Methylobacteriaceae</taxon>
        <taxon>Microvirga</taxon>
    </lineage>
</organism>
<dbReference type="EMBL" id="VOSK01000562">
    <property type="protein sequence ID" value="MPR31162.1"/>
    <property type="molecule type" value="Genomic_DNA"/>
</dbReference>
<name>A0A5N7MW29_9HYPH</name>
<evidence type="ECO:0000313" key="2">
    <source>
        <dbReference type="Proteomes" id="UP000403266"/>
    </source>
</evidence>
<proteinExistence type="predicted"/>
<dbReference type="AlphaFoldDB" id="A0A5N7MW29"/>